<protein>
    <recommendedName>
        <fullName evidence="3">PTS HPr component phosphorylation site</fullName>
    </recommendedName>
</protein>
<dbReference type="InterPro" id="IPR035895">
    <property type="entry name" value="HPr-like_sf"/>
</dbReference>
<evidence type="ECO:0008006" key="3">
    <source>
        <dbReference type="Google" id="ProtNLM"/>
    </source>
</evidence>
<dbReference type="SUPFAM" id="SSF55594">
    <property type="entry name" value="HPr-like"/>
    <property type="match status" value="1"/>
</dbReference>
<proteinExistence type="predicted"/>
<organism evidence="1 2">
    <name type="scientific">Robinsoniella peoriensis</name>
    <dbReference type="NCBI Taxonomy" id="180332"/>
    <lineage>
        <taxon>Bacteria</taxon>
        <taxon>Bacillati</taxon>
        <taxon>Bacillota</taxon>
        <taxon>Clostridia</taxon>
        <taxon>Lachnospirales</taxon>
        <taxon>Lachnospiraceae</taxon>
        <taxon>Robinsoniella</taxon>
    </lineage>
</organism>
<sequence>MTKMPVNFQSPEDIIKFVNIVSSYDYDVDLKCGHYVVDAKSLVSAFTLSNSTNIEMQIHGDDCNELLVHVAEYLCN</sequence>
<dbReference type="OrthoDB" id="1911397at2"/>
<dbReference type="Proteomes" id="UP000306509">
    <property type="component" value="Unassembled WGS sequence"/>
</dbReference>
<dbReference type="STRING" id="180332.GCA_000797495_05425"/>
<comment type="caution">
    <text evidence="1">The sequence shown here is derived from an EMBL/GenBank/DDBJ whole genome shotgun (WGS) entry which is preliminary data.</text>
</comment>
<dbReference type="RefSeq" id="WP_027294164.1">
    <property type="nucleotide sequence ID" value="NZ_CABMJZ010000060.1"/>
</dbReference>
<reference evidence="1 2" key="1">
    <citation type="journal article" date="2019" name="Anaerobe">
        <title>Detection of Robinsoniella peoriensis in multiple bone samples of a trauma patient.</title>
        <authorList>
            <person name="Schrottner P."/>
            <person name="Hartwich K."/>
            <person name="Bunk B."/>
            <person name="Schober I."/>
            <person name="Helbig S."/>
            <person name="Rudolph W.W."/>
            <person name="Gunzer F."/>
        </authorList>
    </citation>
    <scope>NUCLEOTIDE SEQUENCE [LARGE SCALE GENOMIC DNA]</scope>
    <source>
        <strain evidence="1 2">DSM 106044</strain>
    </source>
</reference>
<keyword evidence="2" id="KW-1185">Reference proteome</keyword>
<gene>
    <name evidence="1" type="ORF">DSM106044_01308</name>
</gene>
<evidence type="ECO:0000313" key="2">
    <source>
        <dbReference type="Proteomes" id="UP000306509"/>
    </source>
</evidence>
<evidence type="ECO:0000313" key="1">
    <source>
        <dbReference type="EMBL" id="TLD01799.1"/>
    </source>
</evidence>
<accession>A0A4U8QAX1</accession>
<dbReference type="EMBL" id="QGQD01000026">
    <property type="protein sequence ID" value="TLD01799.1"/>
    <property type="molecule type" value="Genomic_DNA"/>
</dbReference>
<dbReference type="AlphaFoldDB" id="A0A4U8QAX1"/>
<dbReference type="Gene3D" id="3.30.1340.10">
    <property type="entry name" value="HPr-like"/>
    <property type="match status" value="1"/>
</dbReference>
<name>A0A4U8QAX1_9FIRM</name>